<evidence type="ECO:0000313" key="1">
    <source>
        <dbReference type="EMBL" id="ARP85564.1"/>
    </source>
</evidence>
<organism evidence="1 2">
    <name type="scientific">Bordetella genomosp. 9</name>
    <dbReference type="NCBI Taxonomy" id="1416803"/>
    <lineage>
        <taxon>Bacteria</taxon>
        <taxon>Pseudomonadati</taxon>
        <taxon>Pseudomonadota</taxon>
        <taxon>Betaproteobacteria</taxon>
        <taxon>Burkholderiales</taxon>
        <taxon>Alcaligenaceae</taxon>
        <taxon>Bordetella</taxon>
    </lineage>
</organism>
<protein>
    <recommendedName>
        <fullName evidence="3">Hcp1 family type VI secretion system effector</fullName>
    </recommendedName>
</protein>
<keyword evidence="2" id="KW-1185">Reference proteome</keyword>
<sequence length="165" mass="18115">MSEFAYSMKLEGIEGSSDLADKEVNIKEFSYDISAAPRDVDRVSGALKPGLPRVSPVRVFKLMCSATPVLMKCIATGKEIDKVTLTEYTTSGEAGKKEKYQVLTLENVYITMHTVANGGFETLELDPIVVTHEFFKRDEKTNIVSSAGSAMFNRLSRVFENSSGG</sequence>
<dbReference type="RefSeq" id="WP_086071658.1">
    <property type="nucleotide sequence ID" value="NZ_CP021109.1"/>
</dbReference>
<gene>
    <name evidence="1" type="ORF">CAL13_04545</name>
</gene>
<dbReference type="Proteomes" id="UP000194139">
    <property type="component" value="Chromosome"/>
</dbReference>
<proteinExistence type="predicted"/>
<evidence type="ECO:0008006" key="3">
    <source>
        <dbReference type="Google" id="ProtNLM"/>
    </source>
</evidence>
<evidence type="ECO:0000313" key="2">
    <source>
        <dbReference type="Proteomes" id="UP000194139"/>
    </source>
</evidence>
<dbReference type="SUPFAM" id="SSF141452">
    <property type="entry name" value="Hcp1-like"/>
    <property type="match status" value="1"/>
</dbReference>
<dbReference type="InterPro" id="IPR008514">
    <property type="entry name" value="T6SS_Hcp"/>
</dbReference>
<dbReference type="Gene3D" id="2.30.110.20">
    <property type="entry name" value="Hcp1-like"/>
    <property type="match status" value="1"/>
</dbReference>
<dbReference type="Pfam" id="PF05638">
    <property type="entry name" value="T6SS_HCP"/>
    <property type="match status" value="1"/>
</dbReference>
<dbReference type="EMBL" id="CP021109">
    <property type="protein sequence ID" value="ARP85564.1"/>
    <property type="molecule type" value="Genomic_DNA"/>
</dbReference>
<reference evidence="1 2" key="1">
    <citation type="submission" date="2017-05" db="EMBL/GenBank/DDBJ databases">
        <title>Complete and WGS of Bordetella genogroups.</title>
        <authorList>
            <person name="Spilker T."/>
            <person name="LiPuma J."/>
        </authorList>
    </citation>
    <scope>NUCLEOTIDE SEQUENCE [LARGE SCALE GENOMIC DNA]</scope>
    <source>
        <strain evidence="1 2">AU17164</strain>
    </source>
</reference>
<dbReference type="AlphaFoldDB" id="A0A1W6YX71"/>
<dbReference type="InterPro" id="IPR036624">
    <property type="entry name" value="Hcp1-lik_sf"/>
</dbReference>
<name>A0A1W6YX71_9BORD</name>
<accession>A0A1W6YX71</accession>